<dbReference type="GO" id="GO:0004714">
    <property type="term" value="F:transmembrane receptor protein tyrosine kinase activity"/>
    <property type="evidence" value="ECO:0007669"/>
    <property type="project" value="TreeGrafter"/>
</dbReference>
<dbReference type="InterPro" id="IPR000719">
    <property type="entry name" value="Prot_kinase_dom"/>
</dbReference>
<dbReference type="GO" id="GO:0005524">
    <property type="term" value="F:ATP binding"/>
    <property type="evidence" value="ECO:0007669"/>
    <property type="project" value="InterPro"/>
</dbReference>
<gene>
    <name evidence="1" type="ORF">YQE_03799</name>
</gene>
<dbReference type="OMA" id="IDIGRGC"/>
<dbReference type="InterPro" id="IPR050122">
    <property type="entry name" value="RTK"/>
</dbReference>
<dbReference type="GO" id="GO:0045664">
    <property type="term" value="P:regulation of neuron differentiation"/>
    <property type="evidence" value="ECO:0007669"/>
    <property type="project" value="TreeGrafter"/>
</dbReference>
<dbReference type="GO" id="GO:0007169">
    <property type="term" value="P:cell surface receptor protein tyrosine kinase signaling pathway"/>
    <property type="evidence" value="ECO:0007669"/>
    <property type="project" value="TreeGrafter"/>
</dbReference>
<dbReference type="PROSITE" id="PS50011">
    <property type="entry name" value="PROTEIN_KINASE_DOM"/>
    <property type="match status" value="1"/>
</dbReference>
<dbReference type="InterPro" id="IPR001245">
    <property type="entry name" value="Ser-Thr/Tyr_kinase_cat_dom"/>
</dbReference>
<dbReference type="Pfam" id="PF07714">
    <property type="entry name" value="PK_Tyr_Ser-Thr"/>
    <property type="match status" value="1"/>
</dbReference>
<dbReference type="AlphaFoldDB" id="N6TP02"/>
<proteinExistence type="predicted"/>
<dbReference type="Gene3D" id="1.10.510.10">
    <property type="entry name" value="Transferase(Phosphotransferase) domain 1"/>
    <property type="match status" value="1"/>
</dbReference>
<dbReference type="GO" id="GO:0043235">
    <property type="term" value="C:receptor complex"/>
    <property type="evidence" value="ECO:0007669"/>
    <property type="project" value="TreeGrafter"/>
</dbReference>
<protein>
    <submittedName>
        <fullName evidence="1">Uncharacterized protein</fullName>
    </submittedName>
</protein>
<dbReference type="PANTHER" id="PTHR24416">
    <property type="entry name" value="TYROSINE-PROTEIN KINASE RECEPTOR"/>
    <property type="match status" value="1"/>
</dbReference>
<dbReference type="SUPFAM" id="SSF56112">
    <property type="entry name" value="Protein kinase-like (PK-like)"/>
    <property type="match status" value="1"/>
</dbReference>
<feature type="non-terminal residue" evidence="1">
    <location>
        <position position="1"/>
    </location>
</feature>
<name>N6TP02_DENPD</name>
<dbReference type="InterPro" id="IPR008266">
    <property type="entry name" value="Tyr_kinase_AS"/>
</dbReference>
<dbReference type="PANTHER" id="PTHR24416:SF604">
    <property type="entry name" value="RECEPTOR PROTEIN-TYROSINE KINASE"/>
    <property type="match status" value="1"/>
</dbReference>
<organism evidence="1">
    <name type="scientific">Dendroctonus ponderosae</name>
    <name type="common">Mountain pine beetle</name>
    <dbReference type="NCBI Taxonomy" id="77166"/>
    <lineage>
        <taxon>Eukaryota</taxon>
        <taxon>Metazoa</taxon>
        <taxon>Ecdysozoa</taxon>
        <taxon>Arthropoda</taxon>
        <taxon>Hexapoda</taxon>
        <taxon>Insecta</taxon>
        <taxon>Pterygota</taxon>
        <taxon>Neoptera</taxon>
        <taxon>Endopterygota</taxon>
        <taxon>Coleoptera</taxon>
        <taxon>Polyphaga</taxon>
        <taxon>Cucujiformia</taxon>
        <taxon>Curculionidae</taxon>
        <taxon>Scolytinae</taxon>
        <taxon>Dendroctonus</taxon>
    </lineage>
</organism>
<accession>N6TP02</accession>
<dbReference type="GO" id="GO:0005886">
    <property type="term" value="C:plasma membrane"/>
    <property type="evidence" value="ECO:0007669"/>
    <property type="project" value="TreeGrafter"/>
</dbReference>
<evidence type="ECO:0000313" key="1">
    <source>
        <dbReference type="EMBL" id="ENN79743.1"/>
    </source>
</evidence>
<dbReference type="HOGENOM" id="CLU_2924962_0_0_1"/>
<dbReference type="PROSITE" id="PS00109">
    <property type="entry name" value="PROTEIN_KINASE_TYR"/>
    <property type="match status" value="1"/>
</dbReference>
<sequence length="61" mass="6973">MKDLVFIAIDIGRGCKYLEDKRFIHRDIAARNCLLTTKGPGRVTKIADFGMSRDIYRVKSV</sequence>
<dbReference type="EMBL" id="KB740648">
    <property type="protein sequence ID" value="ENN79743.1"/>
    <property type="molecule type" value="Genomic_DNA"/>
</dbReference>
<dbReference type="InterPro" id="IPR011009">
    <property type="entry name" value="Kinase-like_dom_sf"/>
</dbReference>
<reference evidence="1" key="1">
    <citation type="journal article" date="2013" name="Genome Biol.">
        <title>Draft genome of the mountain pine beetle, Dendroctonus ponderosae Hopkins, a major forest pest.</title>
        <authorList>
            <person name="Keeling C.I."/>
            <person name="Yuen M.M."/>
            <person name="Liao N.Y."/>
            <person name="Docking T.R."/>
            <person name="Chan S.K."/>
            <person name="Taylor G.A."/>
            <person name="Palmquist D.L."/>
            <person name="Jackman S.D."/>
            <person name="Nguyen A."/>
            <person name="Li M."/>
            <person name="Henderson H."/>
            <person name="Janes J.K."/>
            <person name="Zhao Y."/>
            <person name="Pandoh P."/>
            <person name="Moore R."/>
            <person name="Sperling F.A."/>
            <person name="Huber D.P."/>
            <person name="Birol I."/>
            <person name="Jones S.J."/>
            <person name="Bohlmann J."/>
        </authorList>
    </citation>
    <scope>NUCLEOTIDE SEQUENCE</scope>
</reference>